<reference evidence="2 3" key="1">
    <citation type="submission" date="2009-03" db="EMBL/GenBank/DDBJ databases">
        <authorList>
            <person name="Warren W."/>
            <person name="Ye L."/>
            <person name="Minx P."/>
            <person name="Worley K."/>
            <person name="Gibbs R."/>
            <person name="Wilson R.K."/>
        </authorList>
    </citation>
    <scope>NUCLEOTIDE SEQUENCE [LARGE SCALE GENOMIC DNA]</scope>
</reference>
<dbReference type="PANTHER" id="PTHR12138:SF162">
    <property type="entry name" value="CHROMOSOME UNDETERMINED SCAFFOLD_275, WHOLE GENOME SHOTGUN SEQUENCE"/>
    <property type="match status" value="1"/>
</dbReference>
<sequence>MYQLTDKLHLYVIESFHLRTVVSHSVTKAGVQWHDHNSLHLKPRGTQMILLIFLSHPPRDMDESGEHHPQQTDTRTENETPRILTHRGSAWHYQCLSREREGSVEEWRPWAFQPLPHSKNHIWRQPQCIMPCIVSSTKGKRVFCKIEANHGVSLLLPRLECNGAISAHHSLCLLGSSNSPASASQVAGTTGMRHRAQLIFVFLVETVSPC</sequence>
<dbReference type="GeneTree" id="ENSGT01150000286943"/>
<dbReference type="Ensembl" id="ENSCJAT00000139323.1">
    <property type="protein sequence ID" value="ENSCJAP00000080886.1"/>
    <property type="gene ID" value="ENSCJAG00000052955.2"/>
</dbReference>
<protein>
    <submittedName>
        <fullName evidence="2">Uncharacterized protein</fullName>
    </submittedName>
</protein>
<reference evidence="2" key="2">
    <citation type="submission" date="2025-08" db="UniProtKB">
        <authorList>
            <consortium name="Ensembl"/>
        </authorList>
    </citation>
    <scope>IDENTIFICATION</scope>
</reference>
<dbReference type="AlphaFoldDB" id="A0A8I3VXI8"/>
<feature type="region of interest" description="Disordered" evidence="1">
    <location>
        <begin position="60"/>
        <end position="79"/>
    </location>
</feature>
<reference evidence="2" key="3">
    <citation type="submission" date="2025-09" db="UniProtKB">
        <authorList>
            <consortium name="Ensembl"/>
        </authorList>
    </citation>
    <scope>IDENTIFICATION</scope>
</reference>
<organism evidence="2 3">
    <name type="scientific">Callithrix jacchus</name>
    <name type="common">White-tufted-ear marmoset</name>
    <name type="synonym">Simia Jacchus</name>
    <dbReference type="NCBI Taxonomy" id="9483"/>
    <lineage>
        <taxon>Eukaryota</taxon>
        <taxon>Metazoa</taxon>
        <taxon>Chordata</taxon>
        <taxon>Craniata</taxon>
        <taxon>Vertebrata</taxon>
        <taxon>Euteleostomi</taxon>
        <taxon>Mammalia</taxon>
        <taxon>Eutheria</taxon>
        <taxon>Euarchontoglires</taxon>
        <taxon>Primates</taxon>
        <taxon>Haplorrhini</taxon>
        <taxon>Platyrrhini</taxon>
        <taxon>Cebidae</taxon>
        <taxon>Callitrichinae</taxon>
        <taxon>Callithrix</taxon>
        <taxon>Callithrix</taxon>
    </lineage>
</organism>
<dbReference type="PANTHER" id="PTHR12138">
    <property type="entry name" value="PRIMATE-EXPANDED PROTEIN FAMILY"/>
    <property type="match status" value="1"/>
</dbReference>
<dbReference type="Proteomes" id="UP000008225">
    <property type="component" value="Chromosome 6"/>
</dbReference>
<dbReference type="PRINTS" id="PR02045">
    <property type="entry name" value="F138DOMAIN"/>
</dbReference>
<evidence type="ECO:0000313" key="2">
    <source>
        <dbReference type="Ensembl" id="ENSCJAP00000080886.1"/>
    </source>
</evidence>
<name>A0A8I3VXI8_CALJA</name>
<evidence type="ECO:0000313" key="3">
    <source>
        <dbReference type="Proteomes" id="UP000008225"/>
    </source>
</evidence>
<evidence type="ECO:0000256" key="1">
    <source>
        <dbReference type="SAM" id="MobiDB-lite"/>
    </source>
</evidence>
<accession>A0A8I3VXI8</accession>
<keyword evidence="3" id="KW-1185">Reference proteome</keyword>
<proteinExistence type="predicted"/>